<evidence type="ECO:0000259" key="2">
    <source>
        <dbReference type="PROSITE" id="PS50110"/>
    </source>
</evidence>
<name>A0A4R6IV10_9BACT</name>
<protein>
    <submittedName>
        <fullName evidence="4">LytTR family two component transcriptional regulator</fullName>
    </submittedName>
</protein>
<feature type="modified residue" description="4-aspartylphosphate" evidence="1">
    <location>
        <position position="56"/>
    </location>
</feature>
<dbReference type="Pfam" id="PF04397">
    <property type="entry name" value="LytTR"/>
    <property type="match status" value="1"/>
</dbReference>
<dbReference type="SMART" id="SM00448">
    <property type="entry name" value="REC"/>
    <property type="match status" value="1"/>
</dbReference>
<dbReference type="EMBL" id="SNWP01000011">
    <property type="protein sequence ID" value="TDO26442.1"/>
    <property type="molecule type" value="Genomic_DNA"/>
</dbReference>
<dbReference type="RefSeq" id="WP_133474291.1">
    <property type="nucleotide sequence ID" value="NZ_SNWP01000011.1"/>
</dbReference>
<dbReference type="InterPro" id="IPR011006">
    <property type="entry name" value="CheY-like_superfamily"/>
</dbReference>
<feature type="domain" description="Response regulatory" evidence="2">
    <location>
        <begin position="5"/>
        <end position="116"/>
    </location>
</feature>
<dbReference type="PANTHER" id="PTHR37299:SF1">
    <property type="entry name" value="STAGE 0 SPORULATION PROTEIN A HOMOLOG"/>
    <property type="match status" value="1"/>
</dbReference>
<dbReference type="PROSITE" id="PS50930">
    <property type="entry name" value="HTH_LYTTR"/>
    <property type="match status" value="1"/>
</dbReference>
<evidence type="ECO:0000313" key="5">
    <source>
        <dbReference type="Proteomes" id="UP000295741"/>
    </source>
</evidence>
<dbReference type="AlphaFoldDB" id="A0A4R6IV10"/>
<dbReference type="PROSITE" id="PS50110">
    <property type="entry name" value="RESPONSE_REGULATORY"/>
    <property type="match status" value="1"/>
</dbReference>
<dbReference type="SUPFAM" id="SSF52172">
    <property type="entry name" value="CheY-like"/>
    <property type="match status" value="1"/>
</dbReference>
<organism evidence="4 5">
    <name type="scientific">Sediminibacterium goheungense</name>
    <dbReference type="NCBI Taxonomy" id="1086393"/>
    <lineage>
        <taxon>Bacteria</taxon>
        <taxon>Pseudomonadati</taxon>
        <taxon>Bacteroidota</taxon>
        <taxon>Chitinophagia</taxon>
        <taxon>Chitinophagales</taxon>
        <taxon>Chitinophagaceae</taxon>
        <taxon>Sediminibacterium</taxon>
    </lineage>
</organism>
<dbReference type="SMART" id="SM00850">
    <property type="entry name" value="LytTR"/>
    <property type="match status" value="1"/>
</dbReference>
<keyword evidence="5" id="KW-1185">Reference proteome</keyword>
<gene>
    <name evidence="4" type="ORF">BC659_1748</name>
</gene>
<dbReference type="InterPro" id="IPR001789">
    <property type="entry name" value="Sig_transdc_resp-reg_receiver"/>
</dbReference>
<keyword evidence="1" id="KW-0597">Phosphoprotein</keyword>
<accession>A0A4R6IV10</accession>
<proteinExistence type="predicted"/>
<dbReference type="Gene3D" id="3.40.50.2300">
    <property type="match status" value="1"/>
</dbReference>
<comment type="caution">
    <text evidence="4">The sequence shown here is derived from an EMBL/GenBank/DDBJ whole genome shotgun (WGS) entry which is preliminary data.</text>
</comment>
<evidence type="ECO:0000256" key="1">
    <source>
        <dbReference type="PROSITE-ProRule" id="PRU00169"/>
    </source>
</evidence>
<dbReference type="GO" id="GO:0003677">
    <property type="term" value="F:DNA binding"/>
    <property type="evidence" value="ECO:0007669"/>
    <property type="project" value="InterPro"/>
</dbReference>
<evidence type="ECO:0000313" key="4">
    <source>
        <dbReference type="EMBL" id="TDO26442.1"/>
    </source>
</evidence>
<reference evidence="4 5" key="1">
    <citation type="submission" date="2019-03" db="EMBL/GenBank/DDBJ databases">
        <title>Genomic Encyclopedia of Archaeal and Bacterial Type Strains, Phase II (KMG-II): from individual species to whole genera.</title>
        <authorList>
            <person name="Goeker M."/>
        </authorList>
    </citation>
    <scope>NUCLEOTIDE SEQUENCE [LARGE SCALE GENOMIC DNA]</scope>
    <source>
        <strain evidence="4 5">DSM 28323</strain>
    </source>
</reference>
<dbReference type="OrthoDB" id="1646880at2"/>
<evidence type="ECO:0000259" key="3">
    <source>
        <dbReference type="PROSITE" id="PS50930"/>
    </source>
</evidence>
<dbReference type="PANTHER" id="PTHR37299">
    <property type="entry name" value="TRANSCRIPTIONAL REGULATOR-RELATED"/>
    <property type="match status" value="1"/>
</dbReference>
<feature type="domain" description="HTH LytTR-type" evidence="3">
    <location>
        <begin position="135"/>
        <end position="203"/>
    </location>
</feature>
<dbReference type="InterPro" id="IPR007492">
    <property type="entry name" value="LytTR_DNA-bd_dom"/>
</dbReference>
<dbReference type="InterPro" id="IPR046947">
    <property type="entry name" value="LytR-like"/>
</dbReference>
<dbReference type="Pfam" id="PF00072">
    <property type="entry name" value="Response_reg"/>
    <property type="match status" value="1"/>
</dbReference>
<sequence length="234" mass="27134">MRKFKCLIIEDEPLAAEIITEYIQQVPHLQLVSVCVNAMEGLQLLKTETIDILFLDINLPQISGIDFMRSLVKKPAVIFITAHREYAIESYELGVIDYLLKPVSFSRFLMAVNKITERITVGDAVETQSQYKDYLFVNVSRKRQKIHFDEIIYFESKREYVNIVTQQGSYLTKIQLSELEKQLSADVFLRIHRSFIISKRKIKAYNTTEIDLAAVQVPIGRNYKEHVLAQLNQS</sequence>
<dbReference type="Gene3D" id="2.40.50.1020">
    <property type="entry name" value="LytTr DNA-binding domain"/>
    <property type="match status" value="1"/>
</dbReference>
<dbReference type="Proteomes" id="UP000295741">
    <property type="component" value="Unassembled WGS sequence"/>
</dbReference>
<dbReference type="GO" id="GO:0000156">
    <property type="term" value="F:phosphorelay response regulator activity"/>
    <property type="evidence" value="ECO:0007669"/>
    <property type="project" value="InterPro"/>
</dbReference>